<feature type="domain" description="tRNA pseudouridylate synthase B C-terminal" evidence="7">
    <location>
        <begin position="172"/>
        <end position="226"/>
    </location>
</feature>
<comment type="function">
    <text evidence="5">Responsible for synthesis of pseudouridine from uracil-55 in the psi GC loop of transfer RNAs.</text>
</comment>
<accession>A0A9D2B497</accession>
<feature type="domain" description="Pseudouridine synthase II N-terminal" evidence="6">
    <location>
        <begin position="24"/>
        <end position="171"/>
    </location>
</feature>
<evidence type="ECO:0000256" key="2">
    <source>
        <dbReference type="ARBA" id="ARBA00005642"/>
    </source>
</evidence>
<dbReference type="InterPro" id="IPR032819">
    <property type="entry name" value="TruB_C"/>
</dbReference>
<dbReference type="InterPro" id="IPR020103">
    <property type="entry name" value="PsdUridine_synth_cat_dom_sf"/>
</dbReference>
<dbReference type="SUPFAM" id="SSF55120">
    <property type="entry name" value="Pseudouridine synthase"/>
    <property type="match status" value="1"/>
</dbReference>
<evidence type="ECO:0000256" key="1">
    <source>
        <dbReference type="ARBA" id="ARBA00000385"/>
    </source>
</evidence>
<feature type="active site" description="Nucleophile" evidence="5">
    <location>
        <position position="39"/>
    </location>
</feature>
<proteinExistence type="inferred from homology"/>
<dbReference type="PANTHER" id="PTHR13767:SF2">
    <property type="entry name" value="PSEUDOURIDYLATE SYNTHASE TRUB1"/>
    <property type="match status" value="1"/>
</dbReference>
<dbReference type="Pfam" id="PF01509">
    <property type="entry name" value="TruB_N"/>
    <property type="match status" value="1"/>
</dbReference>
<comment type="catalytic activity">
    <reaction evidence="1 5">
        <text>uridine(55) in tRNA = pseudouridine(55) in tRNA</text>
        <dbReference type="Rhea" id="RHEA:42532"/>
        <dbReference type="Rhea" id="RHEA-COMP:10101"/>
        <dbReference type="Rhea" id="RHEA-COMP:10102"/>
        <dbReference type="ChEBI" id="CHEBI:65314"/>
        <dbReference type="ChEBI" id="CHEBI:65315"/>
        <dbReference type="EC" id="5.4.99.25"/>
    </reaction>
</comment>
<dbReference type="GO" id="GO:1990481">
    <property type="term" value="P:mRNA pseudouridine synthesis"/>
    <property type="evidence" value="ECO:0007669"/>
    <property type="project" value="TreeGrafter"/>
</dbReference>
<keyword evidence="4 5" id="KW-0413">Isomerase</keyword>
<reference evidence="8" key="2">
    <citation type="submission" date="2021-04" db="EMBL/GenBank/DDBJ databases">
        <authorList>
            <person name="Gilroy R."/>
        </authorList>
    </citation>
    <scope>NUCLEOTIDE SEQUENCE</scope>
    <source>
        <strain evidence="8">ChiSjej1B19-8411</strain>
    </source>
</reference>
<dbReference type="Pfam" id="PF16198">
    <property type="entry name" value="TruB_C_2"/>
    <property type="match status" value="1"/>
</dbReference>
<dbReference type="EC" id="5.4.99.25" evidence="5"/>
<comment type="similarity">
    <text evidence="2 5">Belongs to the pseudouridine synthase TruB family. Type 1 subfamily.</text>
</comment>
<dbReference type="Gene3D" id="3.30.2350.10">
    <property type="entry name" value="Pseudouridine synthase"/>
    <property type="match status" value="1"/>
</dbReference>
<gene>
    <name evidence="5 8" type="primary">truB</name>
    <name evidence="8" type="ORF">IAA45_09200</name>
</gene>
<name>A0A9D2B497_9FIRM</name>
<dbReference type="EMBL" id="DXEX01000197">
    <property type="protein sequence ID" value="HIX59874.1"/>
    <property type="molecule type" value="Genomic_DNA"/>
</dbReference>
<dbReference type="InterPro" id="IPR014780">
    <property type="entry name" value="tRNA_psdUridine_synth_TruB"/>
</dbReference>
<protein>
    <recommendedName>
        <fullName evidence="5">tRNA pseudouridine synthase B</fullName>
        <ecNumber evidence="5">5.4.99.25</ecNumber>
    </recommendedName>
    <alternativeName>
        <fullName evidence="5">tRNA pseudouridine(55) synthase</fullName>
        <shortName evidence="5">Psi55 synthase</shortName>
    </alternativeName>
    <alternativeName>
        <fullName evidence="5">tRNA pseudouridylate synthase</fullName>
    </alternativeName>
    <alternativeName>
        <fullName evidence="5">tRNA-uridine isomerase</fullName>
    </alternativeName>
</protein>
<dbReference type="PANTHER" id="PTHR13767">
    <property type="entry name" value="TRNA-PSEUDOURIDINE SYNTHASE"/>
    <property type="match status" value="1"/>
</dbReference>
<dbReference type="CDD" id="cd02573">
    <property type="entry name" value="PseudoU_synth_EcTruB"/>
    <property type="match status" value="1"/>
</dbReference>
<dbReference type="GO" id="GO:0031119">
    <property type="term" value="P:tRNA pseudouridine synthesis"/>
    <property type="evidence" value="ECO:0007669"/>
    <property type="project" value="UniProtKB-UniRule"/>
</dbReference>
<reference evidence="8" key="1">
    <citation type="journal article" date="2021" name="PeerJ">
        <title>Extensive microbial diversity within the chicken gut microbiome revealed by metagenomics and culture.</title>
        <authorList>
            <person name="Gilroy R."/>
            <person name="Ravi A."/>
            <person name="Getino M."/>
            <person name="Pursley I."/>
            <person name="Horton D.L."/>
            <person name="Alikhan N.F."/>
            <person name="Baker D."/>
            <person name="Gharbi K."/>
            <person name="Hall N."/>
            <person name="Watson M."/>
            <person name="Adriaenssens E.M."/>
            <person name="Foster-Nyarko E."/>
            <person name="Jarju S."/>
            <person name="Secka A."/>
            <person name="Antonio M."/>
            <person name="Oren A."/>
            <person name="Chaudhuri R.R."/>
            <person name="La Ragione R."/>
            <person name="Hildebrand F."/>
            <person name="Pallen M.J."/>
        </authorList>
    </citation>
    <scope>NUCLEOTIDE SEQUENCE</scope>
    <source>
        <strain evidence="8">ChiSjej1B19-8411</strain>
    </source>
</reference>
<dbReference type="GO" id="GO:0160148">
    <property type="term" value="F:tRNA pseudouridine(55) synthase activity"/>
    <property type="evidence" value="ECO:0007669"/>
    <property type="project" value="UniProtKB-EC"/>
</dbReference>
<dbReference type="InterPro" id="IPR002501">
    <property type="entry name" value="PsdUridine_synth_N"/>
</dbReference>
<dbReference type="GO" id="GO:0003723">
    <property type="term" value="F:RNA binding"/>
    <property type="evidence" value="ECO:0007669"/>
    <property type="project" value="InterPro"/>
</dbReference>
<evidence type="ECO:0000256" key="5">
    <source>
        <dbReference type="HAMAP-Rule" id="MF_01080"/>
    </source>
</evidence>
<evidence type="ECO:0000313" key="8">
    <source>
        <dbReference type="EMBL" id="HIX59874.1"/>
    </source>
</evidence>
<sequence length="301" mass="33971">MMDGVLNICKERGFTSHDVVAKLRGILHQKKIGHTGTLDPEATGVLPVCLGKGTRLCDMLADRDKTYETVLRLGIVTDTQDMTGKILRESPVLVTEEAVREIIHSFLGEQQQIPPMYSALKVGGRKLYELAREGIEVERKARTVVFYRLDILAVDLPLVRIRVECSKGTYIRTLCHDIGEKLGTGGCMESLVRTRVGRFRLEDSLTLAQAEELYRQGQLASRVYSVEEMFMNLEAVSGKTEGDRLLWNGNPLDLPLAEGAPAEGEVRMYDSKGTFIGIYRYQKEKERYFPVKMFLPERQNP</sequence>
<evidence type="ECO:0000256" key="3">
    <source>
        <dbReference type="ARBA" id="ARBA00022694"/>
    </source>
</evidence>
<dbReference type="Proteomes" id="UP000886817">
    <property type="component" value="Unassembled WGS sequence"/>
</dbReference>
<dbReference type="AlphaFoldDB" id="A0A9D2B497"/>
<evidence type="ECO:0000313" key="9">
    <source>
        <dbReference type="Proteomes" id="UP000886817"/>
    </source>
</evidence>
<dbReference type="NCBIfam" id="TIGR00431">
    <property type="entry name" value="TruB"/>
    <property type="match status" value="1"/>
</dbReference>
<keyword evidence="3 5" id="KW-0819">tRNA processing</keyword>
<dbReference type="HAMAP" id="MF_01080">
    <property type="entry name" value="TruB_bact"/>
    <property type="match status" value="1"/>
</dbReference>
<organism evidence="8 9">
    <name type="scientific">Candidatus Blautia gallistercoris</name>
    <dbReference type="NCBI Taxonomy" id="2838490"/>
    <lineage>
        <taxon>Bacteria</taxon>
        <taxon>Bacillati</taxon>
        <taxon>Bacillota</taxon>
        <taxon>Clostridia</taxon>
        <taxon>Lachnospirales</taxon>
        <taxon>Lachnospiraceae</taxon>
        <taxon>Blautia</taxon>
    </lineage>
</organism>
<evidence type="ECO:0000259" key="7">
    <source>
        <dbReference type="Pfam" id="PF16198"/>
    </source>
</evidence>
<comment type="caution">
    <text evidence="8">The sequence shown here is derived from an EMBL/GenBank/DDBJ whole genome shotgun (WGS) entry which is preliminary data.</text>
</comment>
<evidence type="ECO:0000256" key="4">
    <source>
        <dbReference type="ARBA" id="ARBA00023235"/>
    </source>
</evidence>
<dbReference type="FunFam" id="3.30.2350.10:FF:000011">
    <property type="entry name" value="tRNA pseudouridine synthase B"/>
    <property type="match status" value="1"/>
</dbReference>
<evidence type="ECO:0000259" key="6">
    <source>
        <dbReference type="Pfam" id="PF01509"/>
    </source>
</evidence>